<evidence type="ECO:0000313" key="3">
    <source>
        <dbReference type="Proteomes" id="UP000269708"/>
    </source>
</evidence>
<dbReference type="EMBL" id="RKQN01000001">
    <property type="protein sequence ID" value="RPE81475.1"/>
    <property type="molecule type" value="Genomic_DNA"/>
</dbReference>
<evidence type="ECO:0000313" key="2">
    <source>
        <dbReference type="EMBL" id="RPE81475.1"/>
    </source>
</evidence>
<evidence type="ECO:0000259" key="1">
    <source>
        <dbReference type="Pfam" id="PF04073"/>
    </source>
</evidence>
<protein>
    <submittedName>
        <fullName evidence="2">Ala-tRNA(Pro) deacylase</fullName>
    </submittedName>
</protein>
<dbReference type="AlphaFoldDB" id="A0A3N4VJ82"/>
<dbReference type="Gene3D" id="3.90.960.10">
    <property type="entry name" value="YbaK/aminoacyl-tRNA synthetase-associated domain"/>
    <property type="match status" value="1"/>
</dbReference>
<keyword evidence="3" id="KW-1185">Reference proteome</keyword>
<reference evidence="2 3" key="1">
    <citation type="submission" date="2018-11" db="EMBL/GenBank/DDBJ databases">
        <title>Genomic Encyclopedia of Type Strains, Phase IV (KMG-IV): sequencing the most valuable type-strain genomes for metagenomic binning, comparative biology and taxonomic classification.</title>
        <authorList>
            <person name="Goeker M."/>
        </authorList>
    </citation>
    <scope>NUCLEOTIDE SEQUENCE [LARGE SCALE GENOMIC DNA]</scope>
    <source>
        <strain evidence="2 3">DSM 25623</strain>
    </source>
</reference>
<dbReference type="GO" id="GO:0002161">
    <property type="term" value="F:aminoacyl-tRNA deacylase activity"/>
    <property type="evidence" value="ECO:0007669"/>
    <property type="project" value="InterPro"/>
</dbReference>
<proteinExistence type="predicted"/>
<gene>
    <name evidence="2" type="ORF">EDC50_0666</name>
</gene>
<dbReference type="InterPro" id="IPR007214">
    <property type="entry name" value="YbaK/aa-tRNA-synth-assoc-dom"/>
</dbReference>
<feature type="domain" description="YbaK/aminoacyl-tRNA synthetase-associated" evidence="1">
    <location>
        <begin position="47"/>
        <end position="169"/>
    </location>
</feature>
<dbReference type="Pfam" id="PF04073">
    <property type="entry name" value="tRNA_edit"/>
    <property type="match status" value="1"/>
</dbReference>
<name>A0A3N4VJ82_9GAMM</name>
<dbReference type="CDD" id="cd04332">
    <property type="entry name" value="YbaK_like"/>
    <property type="match status" value="1"/>
</dbReference>
<comment type="caution">
    <text evidence="2">The sequence shown here is derived from an EMBL/GenBank/DDBJ whole genome shotgun (WGS) entry which is preliminary data.</text>
</comment>
<accession>A0A3N4VJ82</accession>
<sequence length="180" mass="19883">MRPIPNAGAPRRSTDAAGLPFLEAAMSMSRLEAFLDSHRVAYDTLTHPRAFTAEATAFSARIDRHEMAKTVMVRLDGRLAMAVLPADERLSLARLREVSGASEVGLASEAEFRDRFPECEVGAMPPFGNLYGMEVYAADSLADEDGQIAFNAGTHRELLLMEWSDFERLVHPYVASLSRH</sequence>
<dbReference type="SUPFAM" id="SSF55826">
    <property type="entry name" value="YbaK/ProRS associated domain"/>
    <property type="match status" value="1"/>
</dbReference>
<organism evidence="2 3">
    <name type="scientific">Vulcaniibacterium tengchongense</name>
    <dbReference type="NCBI Taxonomy" id="1273429"/>
    <lineage>
        <taxon>Bacteria</taxon>
        <taxon>Pseudomonadati</taxon>
        <taxon>Pseudomonadota</taxon>
        <taxon>Gammaproteobacteria</taxon>
        <taxon>Lysobacterales</taxon>
        <taxon>Lysobacteraceae</taxon>
        <taxon>Vulcaniibacterium</taxon>
    </lineage>
</organism>
<dbReference type="Proteomes" id="UP000269708">
    <property type="component" value="Unassembled WGS sequence"/>
</dbReference>
<dbReference type="InterPro" id="IPR036754">
    <property type="entry name" value="YbaK/aa-tRNA-synt-asso_dom_sf"/>
</dbReference>